<protein>
    <submittedName>
        <fullName evidence="7">UDP-2,3-diacylglucosamine diphosphatase</fullName>
    </submittedName>
</protein>
<dbReference type="PANTHER" id="PTHR34990">
    <property type="entry name" value="UDP-2,3-DIACYLGLUCOSAMINE HYDROLASE-RELATED"/>
    <property type="match status" value="1"/>
</dbReference>
<dbReference type="RefSeq" id="WP_277579171.1">
    <property type="nucleotide sequence ID" value="NZ_JANRMI010000004.1"/>
</dbReference>
<keyword evidence="5" id="KW-0464">Manganese</keyword>
<keyword evidence="1" id="KW-1003">Cell membrane</keyword>
<name>A0ABT6DP47_9BACT</name>
<reference evidence="7" key="1">
    <citation type="submission" date="2022-08" db="EMBL/GenBank/DDBJ databases">
        <title>Novel Bdellovibrio Species Isolated from Svalbard: Designation Bdellovibrio svalbardensis.</title>
        <authorList>
            <person name="Mitchell R.J."/>
            <person name="Choi S.Y."/>
        </authorList>
    </citation>
    <scope>NUCLEOTIDE SEQUENCE</scope>
    <source>
        <strain evidence="7">PAP01</strain>
    </source>
</reference>
<proteinExistence type="predicted"/>
<sequence>MIIDVTTQKMVVISDLHLGNPFSSAKKRLIEFLYWAAENNYDVCINGDGLEIAQVSFRRLAEDVPEVFRAVKAISRAGNRVFYIVGNHDIVLENFLEDWGPLILAPFLNVQCGSQRIRIEHGHLYDPFFVKRPELYEFMTWLGGFPLMISPRAYKIWMMFEELQSKIRHLFKGKSEVEGLPGEKPDFIIAADEICARGFDSIIFGHTHHAGKMDLPQGTYFNSGSWMIAPHFIEINSQQVTIKTYCKEVTQIRSMPVP</sequence>
<gene>
    <name evidence="7" type="ORF">NWE73_15060</name>
</gene>
<dbReference type="Proteomes" id="UP001152321">
    <property type="component" value="Unassembled WGS sequence"/>
</dbReference>
<dbReference type="InterPro" id="IPR004843">
    <property type="entry name" value="Calcineurin-like_PHP"/>
</dbReference>
<keyword evidence="3" id="KW-0479">Metal-binding</keyword>
<evidence type="ECO:0000256" key="2">
    <source>
        <dbReference type="ARBA" id="ARBA00022519"/>
    </source>
</evidence>
<evidence type="ECO:0000256" key="5">
    <source>
        <dbReference type="ARBA" id="ARBA00023211"/>
    </source>
</evidence>
<evidence type="ECO:0000259" key="6">
    <source>
        <dbReference type="Pfam" id="PF00149"/>
    </source>
</evidence>
<dbReference type="Pfam" id="PF00149">
    <property type="entry name" value="Metallophos"/>
    <property type="match status" value="1"/>
</dbReference>
<keyword evidence="4" id="KW-0472">Membrane</keyword>
<evidence type="ECO:0000256" key="1">
    <source>
        <dbReference type="ARBA" id="ARBA00022475"/>
    </source>
</evidence>
<feature type="domain" description="Calcineurin-like phosphoesterase" evidence="6">
    <location>
        <begin position="10"/>
        <end position="209"/>
    </location>
</feature>
<evidence type="ECO:0000313" key="8">
    <source>
        <dbReference type="Proteomes" id="UP001152321"/>
    </source>
</evidence>
<organism evidence="7 8">
    <name type="scientific">Bdellovibrio svalbardensis</name>
    <dbReference type="NCBI Taxonomy" id="2972972"/>
    <lineage>
        <taxon>Bacteria</taxon>
        <taxon>Pseudomonadati</taxon>
        <taxon>Bdellovibrionota</taxon>
        <taxon>Bdellovibrionia</taxon>
        <taxon>Bdellovibrionales</taxon>
        <taxon>Pseudobdellovibrionaceae</taxon>
        <taxon>Bdellovibrio</taxon>
    </lineage>
</organism>
<keyword evidence="8" id="KW-1185">Reference proteome</keyword>
<dbReference type="SUPFAM" id="SSF56300">
    <property type="entry name" value="Metallo-dependent phosphatases"/>
    <property type="match status" value="1"/>
</dbReference>
<dbReference type="CDD" id="cd07398">
    <property type="entry name" value="MPP_YbbF-LpxH"/>
    <property type="match status" value="1"/>
</dbReference>
<dbReference type="EMBL" id="JANRMI010000004">
    <property type="protein sequence ID" value="MDG0817699.1"/>
    <property type="molecule type" value="Genomic_DNA"/>
</dbReference>
<accession>A0ABT6DP47</accession>
<evidence type="ECO:0000256" key="3">
    <source>
        <dbReference type="ARBA" id="ARBA00022723"/>
    </source>
</evidence>
<dbReference type="InterPro" id="IPR043461">
    <property type="entry name" value="LpxH-like"/>
</dbReference>
<dbReference type="Gene3D" id="3.60.21.10">
    <property type="match status" value="1"/>
</dbReference>
<comment type="caution">
    <text evidence="7">The sequence shown here is derived from an EMBL/GenBank/DDBJ whole genome shotgun (WGS) entry which is preliminary data.</text>
</comment>
<keyword evidence="2" id="KW-0997">Cell inner membrane</keyword>
<dbReference type="PANTHER" id="PTHR34990:SF2">
    <property type="entry name" value="BLL8164 PROTEIN"/>
    <property type="match status" value="1"/>
</dbReference>
<evidence type="ECO:0000313" key="7">
    <source>
        <dbReference type="EMBL" id="MDG0817699.1"/>
    </source>
</evidence>
<dbReference type="InterPro" id="IPR029052">
    <property type="entry name" value="Metallo-depent_PP-like"/>
</dbReference>
<evidence type="ECO:0000256" key="4">
    <source>
        <dbReference type="ARBA" id="ARBA00023136"/>
    </source>
</evidence>